<evidence type="ECO:0000256" key="1">
    <source>
        <dbReference type="SAM" id="MobiDB-lite"/>
    </source>
</evidence>
<dbReference type="RefSeq" id="WP_150394274.1">
    <property type="nucleotide sequence ID" value="NZ_RZJP01000002.1"/>
</dbReference>
<evidence type="ECO:0000313" key="2">
    <source>
        <dbReference type="EMBL" id="KAA8816631.1"/>
    </source>
</evidence>
<organism evidence="2 3">
    <name type="scientific">Bifidobacterium callitrichos</name>
    <dbReference type="NCBI Taxonomy" id="762209"/>
    <lineage>
        <taxon>Bacteria</taxon>
        <taxon>Bacillati</taxon>
        <taxon>Actinomycetota</taxon>
        <taxon>Actinomycetes</taxon>
        <taxon>Bifidobacteriales</taxon>
        <taxon>Bifidobacteriaceae</taxon>
        <taxon>Bifidobacterium</taxon>
    </lineage>
</organism>
<dbReference type="AlphaFoldDB" id="A0A5M9ZDB3"/>
<comment type="caution">
    <text evidence="2">The sequence shown here is derived from an EMBL/GenBank/DDBJ whole genome shotgun (WGS) entry which is preliminary data.</text>
</comment>
<accession>A0A5M9ZDB3</accession>
<sequence length="235" mass="26537">MNEWMMKEGIMSRTMSFIRRIAVCTMCLCLLSVFGGCGGQQDAKRSSSAKDSWSSTLRQKAEESGVDPYVASVFKDGKISDAELNDVSERMSQCLAKQNITFKRNVDGSAKMLNDSSMDNAVVQQHISECGDSTGYDMIDMYYQEIRSNPQHLSDAEFRKAIFACLKRADIINKKMAYEEFDDLFTDNIGKKSQGDNSETAWDKQFKQYEDASDPRYTDSNGAKWQACMTDPTHN</sequence>
<evidence type="ECO:0000313" key="3">
    <source>
        <dbReference type="Proteomes" id="UP000326060"/>
    </source>
</evidence>
<dbReference type="Proteomes" id="UP000326060">
    <property type="component" value="Unassembled WGS sequence"/>
</dbReference>
<name>A0A5M9ZDB3_9BIFI</name>
<feature type="region of interest" description="Disordered" evidence="1">
    <location>
        <begin position="211"/>
        <end position="235"/>
    </location>
</feature>
<reference evidence="2 3" key="1">
    <citation type="journal article" date="2019" name="Syst. Appl. Microbiol.">
        <title>Characterization of Bifidobacterium species in feaces of the Egyptian fruit bat: Description of B. vespertilionis sp. nov. and B. rousetti sp. nov.</title>
        <authorList>
            <person name="Modesto M."/>
            <person name="Satti M."/>
            <person name="Watanabe K."/>
            <person name="Puglisi E."/>
            <person name="Morelli L."/>
            <person name="Huang C.-H."/>
            <person name="Liou J.-S."/>
            <person name="Miyashita M."/>
            <person name="Tamura T."/>
            <person name="Saito S."/>
            <person name="Mori K."/>
            <person name="Huang L."/>
            <person name="Sciavilla P."/>
            <person name="Sandri C."/>
            <person name="Spiezio C."/>
            <person name="Vitali F."/>
            <person name="Cavalieri D."/>
            <person name="Perpetuini G."/>
            <person name="Tofalo R."/>
            <person name="Bonetti A."/>
            <person name="Arita M."/>
            <person name="Mattarelli P."/>
        </authorList>
    </citation>
    <scope>NUCLEOTIDE SEQUENCE [LARGE SCALE GENOMIC DNA]</scope>
    <source>
        <strain evidence="2 3">RST27</strain>
    </source>
</reference>
<protein>
    <submittedName>
        <fullName evidence="2">Uncharacterized protein</fullName>
    </submittedName>
</protein>
<gene>
    <name evidence="2" type="ORF">EMB92_07105</name>
</gene>
<dbReference type="EMBL" id="RZJP01000002">
    <property type="protein sequence ID" value="KAA8816631.1"/>
    <property type="molecule type" value="Genomic_DNA"/>
</dbReference>
<proteinExistence type="predicted"/>